<keyword evidence="4" id="KW-0963">Cytoplasm</keyword>
<dbReference type="GO" id="GO:0005737">
    <property type="term" value="C:cytoplasm"/>
    <property type="evidence" value="ECO:0007669"/>
    <property type="project" value="UniProtKB-SubCell"/>
</dbReference>
<feature type="region of interest" description="Disordered" evidence="6">
    <location>
        <begin position="76"/>
        <end position="128"/>
    </location>
</feature>
<comment type="subcellular location">
    <subcellularLocation>
        <location evidence="2">Cytoplasm</location>
    </subcellularLocation>
    <subcellularLocation>
        <location evidence="1">Nucleus</location>
    </subcellularLocation>
</comment>
<dbReference type="Proteomes" id="UP000551758">
    <property type="component" value="Unassembled WGS sequence"/>
</dbReference>
<comment type="caution">
    <text evidence="8">The sequence shown here is derived from an EMBL/GenBank/DDBJ whole genome shotgun (WGS) entry which is preliminary data.</text>
</comment>
<evidence type="ECO:0000256" key="1">
    <source>
        <dbReference type="ARBA" id="ARBA00004123"/>
    </source>
</evidence>
<evidence type="ECO:0000256" key="5">
    <source>
        <dbReference type="ARBA" id="ARBA00023242"/>
    </source>
</evidence>
<comment type="similarity">
    <text evidence="3">Belongs to the KHDC1 family.</text>
</comment>
<evidence type="ECO:0000256" key="4">
    <source>
        <dbReference type="ARBA" id="ARBA00022490"/>
    </source>
</evidence>
<feature type="non-terminal residue" evidence="8">
    <location>
        <position position="1"/>
    </location>
</feature>
<protein>
    <recommendedName>
        <fullName evidence="7">KH-like RNA-binding domain-containing protein</fullName>
    </recommendedName>
</protein>
<evidence type="ECO:0000313" key="9">
    <source>
        <dbReference type="Proteomes" id="UP000551758"/>
    </source>
</evidence>
<organism evidence="8 9">
    <name type="scientific">Diceros bicornis minor</name>
    <name type="common">South-central black rhinoceros</name>
    <dbReference type="NCBI Taxonomy" id="77932"/>
    <lineage>
        <taxon>Eukaryota</taxon>
        <taxon>Metazoa</taxon>
        <taxon>Chordata</taxon>
        <taxon>Craniata</taxon>
        <taxon>Vertebrata</taxon>
        <taxon>Euteleostomi</taxon>
        <taxon>Mammalia</taxon>
        <taxon>Eutheria</taxon>
        <taxon>Laurasiatheria</taxon>
        <taxon>Perissodactyla</taxon>
        <taxon>Rhinocerotidae</taxon>
        <taxon>Diceros</taxon>
    </lineage>
</organism>
<evidence type="ECO:0000259" key="7">
    <source>
        <dbReference type="Pfam" id="PF16005"/>
    </source>
</evidence>
<evidence type="ECO:0000256" key="2">
    <source>
        <dbReference type="ARBA" id="ARBA00004496"/>
    </source>
</evidence>
<dbReference type="GO" id="GO:0032991">
    <property type="term" value="C:protein-containing complex"/>
    <property type="evidence" value="ECO:0007669"/>
    <property type="project" value="TreeGrafter"/>
</dbReference>
<gene>
    <name evidence="8" type="ORF">HPG69_001262</name>
</gene>
<accession>A0A7J7FEZ0</accession>
<dbReference type="GO" id="GO:0005634">
    <property type="term" value="C:nucleus"/>
    <property type="evidence" value="ECO:0007669"/>
    <property type="project" value="UniProtKB-SubCell"/>
</dbReference>
<dbReference type="EMBL" id="JACDTQ010000745">
    <property type="protein sequence ID" value="KAF5926633.1"/>
    <property type="molecule type" value="Genomic_DNA"/>
</dbReference>
<evidence type="ECO:0000313" key="8">
    <source>
        <dbReference type="EMBL" id="KAF5926633.1"/>
    </source>
</evidence>
<dbReference type="Gene3D" id="3.30.1370.10">
    <property type="entry name" value="K Homology domain, type 1"/>
    <property type="match status" value="1"/>
</dbReference>
<dbReference type="GO" id="GO:0003723">
    <property type="term" value="F:RNA binding"/>
    <property type="evidence" value="ECO:0007669"/>
    <property type="project" value="InterPro"/>
</dbReference>
<dbReference type="AlphaFoldDB" id="A0A7J7FEZ0"/>
<keyword evidence="5" id="KW-0539">Nucleus</keyword>
<evidence type="ECO:0000256" key="6">
    <source>
        <dbReference type="SAM" id="MobiDB-lite"/>
    </source>
</evidence>
<evidence type="ECO:0000256" key="3">
    <source>
        <dbReference type="ARBA" id="ARBA00009081"/>
    </source>
</evidence>
<dbReference type="InterPro" id="IPR031952">
    <property type="entry name" value="MOEP19_KH-like"/>
</dbReference>
<dbReference type="InterPro" id="IPR051778">
    <property type="entry name" value="KHDC1"/>
</dbReference>
<name>A0A7J7FEZ0_DICBM</name>
<dbReference type="PANTHER" id="PTHR19447">
    <property type="entry name" value="OOCYTE-EXPRESSED PROTEIN HOMOLOG-RELATED"/>
    <property type="match status" value="1"/>
</dbReference>
<sequence length="128" mass="14455">PRRARWGSQTLLHVNQWEPEGEAEFLLFGQPDYHKDVSQMIMNLAITANSRHKVRGWEEFRCFTSAVPTDDSICGKSIRTQVRSPHRLPPGSKKTPAQEGGNQRPSDTFREAATQRSPNATLGQVTRL</sequence>
<feature type="domain" description="KH-like RNA-binding" evidence="7">
    <location>
        <begin position="6"/>
        <end position="48"/>
    </location>
</feature>
<dbReference type="Pfam" id="PF16005">
    <property type="entry name" value="MOEP19"/>
    <property type="match status" value="1"/>
</dbReference>
<dbReference type="InterPro" id="IPR036612">
    <property type="entry name" value="KH_dom_type_1_sf"/>
</dbReference>
<feature type="compositionally biased region" description="Polar residues" evidence="6">
    <location>
        <begin position="114"/>
        <end position="128"/>
    </location>
</feature>
<keyword evidence="9" id="KW-1185">Reference proteome</keyword>
<proteinExistence type="inferred from homology"/>
<reference evidence="8 9" key="1">
    <citation type="journal article" date="2020" name="Mol. Biol. Evol.">
        <title>Interspecific Gene Flow and the Evolution of Specialization in Black and White Rhinoceros.</title>
        <authorList>
            <person name="Moodley Y."/>
            <person name="Westbury M.V."/>
            <person name="Russo I.M."/>
            <person name="Gopalakrishnan S."/>
            <person name="Rakotoarivelo A."/>
            <person name="Olsen R.A."/>
            <person name="Prost S."/>
            <person name="Tunstall T."/>
            <person name="Ryder O.A."/>
            <person name="Dalen L."/>
            <person name="Bruford M.W."/>
        </authorList>
    </citation>
    <scope>NUCLEOTIDE SEQUENCE [LARGE SCALE GENOMIC DNA]</scope>
    <source>
        <strain evidence="8">SBR-YM</strain>
        <tissue evidence="8">Skin</tissue>
    </source>
</reference>
<dbReference type="PANTHER" id="PTHR19447:SF15">
    <property type="entry name" value="KH DOMAIN-CONTAINING PROTEIN 3"/>
    <property type="match status" value="1"/>
</dbReference>